<dbReference type="RefSeq" id="WP_064934054.1">
    <property type="nucleotide sequence ID" value="NZ_LZSO01000031.1"/>
</dbReference>
<keyword evidence="1" id="KW-0285">Flavoprotein</keyword>
<dbReference type="EMBL" id="LZSO01000031">
    <property type="protein sequence ID" value="OBB27208.1"/>
    <property type="molecule type" value="Genomic_DNA"/>
</dbReference>
<keyword evidence="2" id="KW-0274">FAD</keyword>
<organism evidence="5 6">
    <name type="scientific">Mycolicibacterium peregrinum</name>
    <name type="common">Mycobacterium peregrinum</name>
    <dbReference type="NCBI Taxonomy" id="43304"/>
    <lineage>
        <taxon>Bacteria</taxon>
        <taxon>Bacillati</taxon>
        <taxon>Actinomycetota</taxon>
        <taxon>Actinomycetes</taxon>
        <taxon>Mycobacteriales</taxon>
        <taxon>Mycobacteriaceae</taxon>
        <taxon>Mycolicibacterium</taxon>
    </lineage>
</organism>
<dbReference type="Pfam" id="PF00441">
    <property type="entry name" value="Acyl-CoA_dh_1"/>
    <property type="match status" value="1"/>
</dbReference>
<accession>A0A1A0QZ64</accession>
<proteinExistence type="predicted"/>
<dbReference type="OrthoDB" id="2450120at2"/>
<gene>
    <name evidence="5" type="ORF">A5792_25735</name>
</gene>
<dbReference type="Gene3D" id="1.20.140.10">
    <property type="entry name" value="Butyryl-CoA Dehydrogenase, subunit A, domain 3"/>
    <property type="match status" value="1"/>
</dbReference>
<name>A0A1A0QZ64_MYCPR</name>
<dbReference type="PANTHER" id="PTHR48083:SF2">
    <property type="entry name" value="MEDIUM-CHAIN SPECIFIC ACYL-COA DEHYDROGENASE, MITOCHONDRIAL"/>
    <property type="match status" value="1"/>
</dbReference>
<keyword evidence="3" id="KW-0560">Oxidoreductase</keyword>
<evidence type="ECO:0000259" key="4">
    <source>
        <dbReference type="Pfam" id="PF00441"/>
    </source>
</evidence>
<evidence type="ECO:0000313" key="5">
    <source>
        <dbReference type="EMBL" id="OBB27208.1"/>
    </source>
</evidence>
<evidence type="ECO:0000256" key="1">
    <source>
        <dbReference type="ARBA" id="ARBA00022630"/>
    </source>
</evidence>
<dbReference type="Proteomes" id="UP000093902">
    <property type="component" value="Unassembled WGS sequence"/>
</dbReference>
<dbReference type="PANTHER" id="PTHR48083">
    <property type="entry name" value="MEDIUM-CHAIN SPECIFIC ACYL-COA DEHYDROGENASE, MITOCHONDRIAL-RELATED"/>
    <property type="match status" value="1"/>
</dbReference>
<evidence type="ECO:0000256" key="2">
    <source>
        <dbReference type="ARBA" id="ARBA00022827"/>
    </source>
</evidence>
<feature type="domain" description="Acyl-CoA dehydrogenase/oxidase C-terminal" evidence="4">
    <location>
        <begin position="217"/>
        <end position="325"/>
    </location>
</feature>
<sequence length="369" mass="38651">MTNFDSVLANGVFDATSGTGEFDALAELAGDLGRRSFDARVGCRRRPDTFDQQLWDTLVASGLDRLTSDADNQAGPAELAVVLYWLARSSAAVPVAETDLLAAWLMQCADIDVPAGRPLTAGRAVGTALGGLVTGVASAVPWARSAARVVLVEVREPGADDAALHVGLADPADAVVTDGMNLAGEPRDEIAFAIANQMLRPVDASVVAEYECRGAWARSVQLIGALDAAADSSVRHCRERVQFGRPLSKLQSVQHTLAVMAGDIERARAAVTLAVAAATDFGFGDNRTEYAVSVARAVLGPVVGAVTGSAHQLHGAIGTSIEHSLWPSTLRARSWVDEFGTVSHHARHVGRTVLGAADAWACVTGANWR</sequence>
<dbReference type="InterPro" id="IPR009075">
    <property type="entry name" value="AcylCo_DH/oxidase_C"/>
</dbReference>
<dbReference type="GO" id="GO:0005737">
    <property type="term" value="C:cytoplasm"/>
    <property type="evidence" value="ECO:0007669"/>
    <property type="project" value="TreeGrafter"/>
</dbReference>
<dbReference type="GO" id="GO:0033539">
    <property type="term" value="P:fatty acid beta-oxidation using acyl-CoA dehydrogenase"/>
    <property type="evidence" value="ECO:0007669"/>
    <property type="project" value="TreeGrafter"/>
</dbReference>
<dbReference type="InterPro" id="IPR050741">
    <property type="entry name" value="Acyl-CoA_dehydrogenase"/>
</dbReference>
<evidence type="ECO:0000256" key="3">
    <source>
        <dbReference type="ARBA" id="ARBA00023002"/>
    </source>
</evidence>
<dbReference type="InterPro" id="IPR036250">
    <property type="entry name" value="AcylCo_DH-like_C"/>
</dbReference>
<reference evidence="6" key="1">
    <citation type="submission" date="2016-06" db="EMBL/GenBank/DDBJ databases">
        <authorList>
            <person name="Sutton G."/>
            <person name="Brinkac L."/>
            <person name="Sanka R."/>
            <person name="Adams M."/>
            <person name="Lau E."/>
            <person name="Mehaffy C."/>
            <person name="Tameris M."/>
            <person name="Hatherill M."/>
            <person name="Hanekom W."/>
            <person name="Mahomed H."/>
            <person name="Mcshane H."/>
        </authorList>
    </citation>
    <scope>NUCLEOTIDE SEQUENCE [LARGE SCALE GENOMIC DNA]</scope>
    <source>
        <strain evidence="6">852002-51209_SCH5440388</strain>
    </source>
</reference>
<dbReference type="GO" id="GO:0003995">
    <property type="term" value="F:acyl-CoA dehydrogenase activity"/>
    <property type="evidence" value="ECO:0007669"/>
    <property type="project" value="TreeGrafter"/>
</dbReference>
<evidence type="ECO:0000313" key="6">
    <source>
        <dbReference type="Proteomes" id="UP000093902"/>
    </source>
</evidence>
<comment type="caution">
    <text evidence="5">The sequence shown here is derived from an EMBL/GenBank/DDBJ whole genome shotgun (WGS) entry which is preliminary data.</text>
</comment>
<protein>
    <recommendedName>
        <fullName evidence="4">Acyl-CoA dehydrogenase/oxidase C-terminal domain-containing protein</fullName>
    </recommendedName>
</protein>
<dbReference type="SUPFAM" id="SSF47203">
    <property type="entry name" value="Acyl-CoA dehydrogenase C-terminal domain-like"/>
    <property type="match status" value="1"/>
</dbReference>
<dbReference type="AlphaFoldDB" id="A0A1A0QZ64"/>